<evidence type="ECO:0000313" key="1">
    <source>
        <dbReference type="EMBL" id="SNQ59621.1"/>
    </source>
</evidence>
<gene>
    <name evidence="1" type="ORF">MNV_1250001</name>
</gene>
<proteinExistence type="predicted"/>
<sequence length="112" mass="13092">MSFDELLTEKSAMFESILALENKFNAGEIADEEYKELKKEYKERSIAIIKQLKEAALNLDLNQPVPTLEKIIAHVDDIDILEELLEREKEGDNRDELKETIEQRIEDIEQNE</sequence>
<dbReference type="Proteomes" id="UP000218615">
    <property type="component" value="Unassembled WGS sequence"/>
</dbReference>
<reference evidence="2" key="1">
    <citation type="submission" date="2017-06" db="EMBL/GenBank/DDBJ databases">
        <authorList>
            <person name="Cremers G."/>
        </authorList>
    </citation>
    <scope>NUCLEOTIDE SEQUENCE [LARGE SCALE GENOMIC DNA]</scope>
</reference>
<evidence type="ECO:0000313" key="2">
    <source>
        <dbReference type="Proteomes" id="UP000218615"/>
    </source>
</evidence>
<dbReference type="EMBL" id="FZMP01000030">
    <property type="protein sequence ID" value="SNQ59621.1"/>
    <property type="molecule type" value="Genomic_DNA"/>
</dbReference>
<accession>A0A284VK26</accession>
<dbReference type="AlphaFoldDB" id="A0A284VK26"/>
<keyword evidence="2" id="KW-1185">Reference proteome</keyword>
<name>A0A284VK26_9EURY</name>
<organism evidence="1 2">
    <name type="scientific">Candidatus Methanoperedens nitratireducens</name>
    <dbReference type="NCBI Taxonomy" id="1392998"/>
    <lineage>
        <taxon>Archaea</taxon>
        <taxon>Methanobacteriati</taxon>
        <taxon>Methanobacteriota</taxon>
        <taxon>Stenosarchaea group</taxon>
        <taxon>Methanomicrobia</taxon>
        <taxon>Methanosarcinales</taxon>
        <taxon>ANME-2 cluster</taxon>
        <taxon>Candidatus Methanoperedentaceae</taxon>
        <taxon>Candidatus Methanoperedens</taxon>
    </lineage>
</organism>
<protein>
    <submittedName>
        <fullName evidence="1">Uncharacterized protein</fullName>
    </submittedName>
</protein>